<dbReference type="GO" id="GO:0006508">
    <property type="term" value="P:proteolysis"/>
    <property type="evidence" value="ECO:0007669"/>
    <property type="project" value="UniProtKB-KW"/>
</dbReference>
<dbReference type="GO" id="GO:0005737">
    <property type="term" value="C:cytoplasm"/>
    <property type="evidence" value="ECO:0007669"/>
    <property type="project" value="UniProtKB-SubCell"/>
</dbReference>
<organism evidence="14 15">
    <name type="scientific">Oncorhynchus kisutch</name>
    <name type="common">Coho salmon</name>
    <name type="synonym">Salmo kisutch</name>
    <dbReference type="NCBI Taxonomy" id="8019"/>
    <lineage>
        <taxon>Eukaryota</taxon>
        <taxon>Metazoa</taxon>
        <taxon>Chordata</taxon>
        <taxon>Craniata</taxon>
        <taxon>Vertebrata</taxon>
        <taxon>Euteleostomi</taxon>
        <taxon>Actinopterygii</taxon>
        <taxon>Neopterygii</taxon>
        <taxon>Teleostei</taxon>
        <taxon>Protacanthopterygii</taxon>
        <taxon>Salmoniformes</taxon>
        <taxon>Salmonidae</taxon>
        <taxon>Salmoninae</taxon>
        <taxon>Oncorhynchus</taxon>
    </lineage>
</organism>
<dbReference type="InterPro" id="IPR001394">
    <property type="entry name" value="Peptidase_C19_UCH"/>
</dbReference>
<proteinExistence type="inferred from homology"/>
<dbReference type="Pfam" id="PF14836">
    <property type="entry name" value="Ubiquitin_3"/>
    <property type="match status" value="1"/>
</dbReference>
<evidence type="ECO:0000313" key="14">
    <source>
        <dbReference type="Ensembl" id="ENSOKIP00005052182.1"/>
    </source>
</evidence>
<dbReference type="Proteomes" id="UP000694557">
    <property type="component" value="Unassembled WGS sequence"/>
</dbReference>
<dbReference type="AlphaFoldDB" id="A0A8C7H2R0"/>
<dbReference type="PROSITE" id="PS50235">
    <property type="entry name" value="USP_3"/>
    <property type="match status" value="1"/>
</dbReference>
<dbReference type="Pfam" id="PF00443">
    <property type="entry name" value="UCH"/>
    <property type="match status" value="1"/>
</dbReference>
<keyword evidence="8 10" id="KW-0788">Thiol protease</keyword>
<evidence type="ECO:0000256" key="5">
    <source>
        <dbReference type="ARBA" id="ARBA00022670"/>
    </source>
</evidence>
<dbReference type="GO" id="GO:0016579">
    <property type="term" value="P:protein deubiquitination"/>
    <property type="evidence" value="ECO:0007669"/>
    <property type="project" value="InterPro"/>
</dbReference>
<feature type="region of interest" description="Disordered" evidence="11">
    <location>
        <begin position="757"/>
        <end position="819"/>
    </location>
</feature>
<keyword evidence="6 10" id="KW-0833">Ubl conjugation pathway</keyword>
<evidence type="ECO:0000259" key="12">
    <source>
        <dbReference type="PROSITE" id="PS50235"/>
    </source>
</evidence>
<dbReference type="Gene3D" id="3.90.70.10">
    <property type="entry name" value="Cysteine proteinases"/>
    <property type="match status" value="2"/>
</dbReference>
<dbReference type="InterPro" id="IPR028135">
    <property type="entry name" value="Ub_USP-typ"/>
</dbReference>
<keyword evidence="5 10" id="KW-0645">Protease</keyword>
<keyword evidence="15" id="KW-1185">Reference proteome</keyword>
<protein>
    <recommendedName>
        <fullName evidence="10">Ubiquitin carboxyl-terminal hydrolase</fullName>
        <ecNumber evidence="10">3.4.19.12</ecNumber>
    </recommendedName>
</protein>
<comment type="catalytic activity">
    <reaction evidence="1 10">
        <text>Thiol-dependent hydrolysis of ester, thioester, amide, peptide and isopeptide bonds formed by the C-terminal Gly of ubiquitin (a 76-residue protein attached to proteins as an intracellular targeting signal).</text>
        <dbReference type="EC" id="3.4.19.12"/>
    </reaction>
</comment>
<dbReference type="InterPro" id="IPR018200">
    <property type="entry name" value="USP_CS"/>
</dbReference>
<dbReference type="InterPro" id="IPR006615">
    <property type="entry name" value="Pept_C19_DUSP"/>
</dbReference>
<feature type="domain" description="DUSP" evidence="13">
    <location>
        <begin position="11"/>
        <end position="123"/>
    </location>
</feature>
<dbReference type="CDD" id="cd02674">
    <property type="entry name" value="Peptidase_C19R"/>
    <property type="match status" value="1"/>
</dbReference>
<reference evidence="14" key="1">
    <citation type="submission" date="2025-08" db="UniProtKB">
        <authorList>
            <consortium name="Ensembl"/>
        </authorList>
    </citation>
    <scope>IDENTIFICATION</scope>
</reference>
<dbReference type="Gene3D" id="3.10.20.90">
    <property type="entry name" value="Phosphatidylinositol 3-kinase Catalytic Subunit, Chain A, domain 1"/>
    <property type="match status" value="1"/>
</dbReference>
<dbReference type="GeneTree" id="ENSGT00940000154932"/>
<dbReference type="InterPro" id="IPR038765">
    <property type="entry name" value="Papain-like_cys_pep_sf"/>
</dbReference>
<keyword evidence="4" id="KW-0963">Cytoplasm</keyword>
<dbReference type="Gene3D" id="3.30.2230.10">
    <property type="entry name" value="DUSP-like"/>
    <property type="match status" value="1"/>
</dbReference>
<comment type="subcellular location">
    <subcellularLocation>
        <location evidence="3">Cytoplasm</location>
    </subcellularLocation>
    <subcellularLocation>
        <location evidence="2">Nucleus</location>
    </subcellularLocation>
</comment>
<name>A0A8C7H2R0_ONCKI</name>
<evidence type="ECO:0000256" key="3">
    <source>
        <dbReference type="ARBA" id="ARBA00004496"/>
    </source>
</evidence>
<dbReference type="GO" id="GO:0005634">
    <property type="term" value="C:nucleus"/>
    <property type="evidence" value="ECO:0007669"/>
    <property type="project" value="UniProtKB-SubCell"/>
</dbReference>
<evidence type="ECO:0000256" key="4">
    <source>
        <dbReference type="ARBA" id="ARBA00022490"/>
    </source>
</evidence>
<dbReference type="SUPFAM" id="SSF143791">
    <property type="entry name" value="DUSP-like"/>
    <property type="match status" value="1"/>
</dbReference>
<keyword evidence="7 10" id="KW-0378">Hydrolase</keyword>
<dbReference type="SUPFAM" id="SSF54001">
    <property type="entry name" value="Cysteine proteinases"/>
    <property type="match status" value="1"/>
</dbReference>
<feature type="compositionally biased region" description="Low complexity" evidence="11">
    <location>
        <begin position="793"/>
        <end position="804"/>
    </location>
</feature>
<dbReference type="GO" id="GO:0004843">
    <property type="term" value="F:cysteine-type deubiquitinase activity"/>
    <property type="evidence" value="ECO:0007669"/>
    <property type="project" value="UniProtKB-UniRule"/>
</dbReference>
<gene>
    <name evidence="14" type="primary">USP15</name>
</gene>
<dbReference type="Ensembl" id="ENSOKIT00005055109.1">
    <property type="protein sequence ID" value="ENSOKIP00005052182.1"/>
    <property type="gene ID" value="ENSOKIG00005020661.1"/>
</dbReference>
<evidence type="ECO:0000256" key="11">
    <source>
        <dbReference type="SAM" id="MobiDB-lite"/>
    </source>
</evidence>
<evidence type="ECO:0000256" key="2">
    <source>
        <dbReference type="ARBA" id="ARBA00004123"/>
    </source>
</evidence>
<evidence type="ECO:0000256" key="6">
    <source>
        <dbReference type="ARBA" id="ARBA00022786"/>
    </source>
</evidence>
<evidence type="ECO:0000256" key="1">
    <source>
        <dbReference type="ARBA" id="ARBA00000707"/>
    </source>
</evidence>
<evidence type="ECO:0000256" key="8">
    <source>
        <dbReference type="ARBA" id="ARBA00022807"/>
    </source>
</evidence>
<dbReference type="InterPro" id="IPR035927">
    <property type="entry name" value="DUSP-like_sf"/>
</dbReference>
<dbReference type="Pfam" id="PF06337">
    <property type="entry name" value="DUSP"/>
    <property type="match status" value="1"/>
</dbReference>
<keyword evidence="9" id="KW-0539">Nucleus</keyword>
<dbReference type="PANTHER" id="PTHR21646">
    <property type="entry name" value="UBIQUITIN CARBOXYL-TERMINAL HYDROLASE"/>
    <property type="match status" value="1"/>
</dbReference>
<evidence type="ECO:0000313" key="15">
    <source>
        <dbReference type="Proteomes" id="UP000694557"/>
    </source>
</evidence>
<feature type="compositionally biased region" description="Acidic residues" evidence="11">
    <location>
        <begin position="763"/>
        <end position="783"/>
    </location>
</feature>
<dbReference type="PROSITE" id="PS51283">
    <property type="entry name" value="DUSP"/>
    <property type="match status" value="1"/>
</dbReference>
<reference evidence="14" key="2">
    <citation type="submission" date="2025-09" db="UniProtKB">
        <authorList>
            <consortium name="Ensembl"/>
        </authorList>
    </citation>
    <scope>IDENTIFICATION</scope>
</reference>
<dbReference type="PROSITE" id="PS00972">
    <property type="entry name" value="USP_1"/>
    <property type="match status" value="1"/>
</dbReference>
<comment type="similarity">
    <text evidence="10">Belongs to the peptidase C19 family.</text>
</comment>
<dbReference type="InterPro" id="IPR050185">
    <property type="entry name" value="Ub_carboxyl-term_hydrolase"/>
</dbReference>
<dbReference type="PROSITE" id="PS00973">
    <property type="entry name" value="USP_2"/>
    <property type="match status" value="1"/>
</dbReference>
<evidence type="ECO:0000256" key="7">
    <source>
        <dbReference type="ARBA" id="ARBA00022801"/>
    </source>
</evidence>
<dbReference type="EC" id="3.4.19.12" evidence="10"/>
<dbReference type="PANTHER" id="PTHR21646:SF28">
    <property type="entry name" value="UBIQUITIN CARBOXYL-TERMINAL HYDROLASE 15"/>
    <property type="match status" value="1"/>
</dbReference>
<evidence type="ECO:0000256" key="9">
    <source>
        <dbReference type="ARBA" id="ARBA00023242"/>
    </source>
</evidence>
<dbReference type="InterPro" id="IPR028889">
    <property type="entry name" value="USP"/>
</dbReference>
<feature type="domain" description="USP" evidence="12">
    <location>
        <begin position="247"/>
        <end position="750"/>
    </location>
</feature>
<dbReference type="FunFam" id="3.90.70.10:FF:000013">
    <property type="entry name" value="ubiquitin carboxyl-terminal hydrolase 15 isoform X1"/>
    <property type="match status" value="1"/>
</dbReference>
<evidence type="ECO:0000256" key="10">
    <source>
        <dbReference type="RuleBase" id="RU366025"/>
    </source>
</evidence>
<evidence type="ECO:0000259" key="13">
    <source>
        <dbReference type="PROSITE" id="PS51283"/>
    </source>
</evidence>
<dbReference type="FunFam" id="3.30.2230.10:FF:000003">
    <property type="entry name" value="ubiquitin carboxyl-terminal hydrolase 15 isoform X1"/>
    <property type="match status" value="1"/>
</dbReference>
<accession>A0A8C7H2R0</accession>
<dbReference type="SMART" id="SM00695">
    <property type="entry name" value="DUSP"/>
    <property type="match status" value="1"/>
</dbReference>
<sequence length="819" mass="94478">VQGKMAEGGAADLDTQRGEVAALLKTQLRKGDTWYLVDSHWFKQWKKYVGFDSWDKYQMGDQNVYPGPVDNSGLLTSDGDVLAIKEHLIDELDYILIPTEGWNKLVSWYPLMEGQEPISRKVVEQGMFVKHCKVEVYLTELKLCEDRNMDNVVTRRFSKADTIDTIEKEMRKLFSIPDEKETRLWNKYMSNTFEPLNKPDSTIQDAGLYQGQDKSIVKNSSYSLPSYHPYNSYECSEGRQSERAGLCGLSNLGNTCFMNSALQCLSNVPPLTEYFLKDKYNDELNEDNPLGMKGEIAKAYAEITKQSWSGKYSYVTPRPFKTQVGRFAPQFSGYQQQDSHELLAFLLDGLHEDLNRIRKKPYILLKDAEGRPDKVVAEEAWENHIKRNDSIIVDIFHGLFKSTLVCPVCAKVSVTFDPFCYLTLPLPMKKERTLEVYLVRLDPLARPTQYKLTVPKVGYISDLCTSLSTLSGVPAEKMIVTDIYNHRFHRIFATNENLSSIMERDDIYDTDHVVIPVHLREKYKQSGYNHTSTPLFGQPFLITVPRTLSEDKLYNMLLLHLWWVTRAHTCSTTVFRPLLIITNLTVCEQDFEKHESMEYKPQKKAFFKLKDCIELFTTKEKLGAEDPWYCPNCKEHQQATKKLDLWSLPPVLVVHLKRFSYSRYMRDKLDSLVDFPLRYEFLIDPNAGPCRYDLIAVSNHYGGMGGGHYTAYAKNKDDDKWYNFDDSSVSPANEDQIVSKAAYVLFYQRQDTVKGTGYFNLDREEEEEEEEEREEDGEEVEENREEKEERKSVASSQGASASVQSDEEDVNDNVTMKTK</sequence>